<feature type="domain" description="CzcB-like alpha-helical hairpin" evidence="3">
    <location>
        <begin position="176"/>
        <end position="231"/>
    </location>
</feature>
<dbReference type="EMBL" id="JBHHMI010000018">
    <property type="protein sequence ID" value="MFB5268696.1"/>
    <property type="molecule type" value="Genomic_DNA"/>
</dbReference>
<dbReference type="Pfam" id="PF25893">
    <property type="entry name" value="HH_CzcB"/>
    <property type="match status" value="1"/>
</dbReference>
<dbReference type="PANTHER" id="PTHR30469:SF33">
    <property type="entry name" value="SLR1207 PROTEIN"/>
    <property type="match status" value="1"/>
</dbReference>
<feature type="region of interest" description="Disordered" evidence="2">
    <location>
        <begin position="262"/>
        <end position="293"/>
    </location>
</feature>
<name>A0ABV5AWV8_9BACL</name>
<evidence type="ECO:0000259" key="3">
    <source>
        <dbReference type="Pfam" id="PF25893"/>
    </source>
</evidence>
<dbReference type="Gene3D" id="2.40.30.170">
    <property type="match status" value="1"/>
</dbReference>
<keyword evidence="1" id="KW-0175">Coiled coil</keyword>
<reference evidence="4 5" key="1">
    <citation type="submission" date="2024-09" db="EMBL/GenBank/DDBJ databases">
        <title>Paenibacillus zeirhizospherea sp. nov., isolated from surface of the maize (Zea mays) roots in a horticulture field, Hungary.</title>
        <authorList>
            <person name="Marton D."/>
            <person name="Farkas M."/>
            <person name="Bedics A."/>
            <person name="Toth E."/>
            <person name="Tancsics A."/>
            <person name="Boka K."/>
            <person name="Maroti G."/>
            <person name="Kriszt B."/>
            <person name="Cserhati M."/>
        </authorList>
    </citation>
    <scope>NUCLEOTIDE SEQUENCE [LARGE SCALE GENOMIC DNA]</scope>
    <source>
        <strain evidence="4 5">KCTC 33519</strain>
    </source>
</reference>
<feature type="coiled-coil region" evidence="1">
    <location>
        <begin position="151"/>
        <end position="244"/>
    </location>
</feature>
<accession>A0ABV5AWV8</accession>
<dbReference type="SUPFAM" id="SSF111369">
    <property type="entry name" value="HlyD-like secretion proteins"/>
    <property type="match status" value="1"/>
</dbReference>
<protein>
    <submittedName>
        <fullName evidence="4">HlyD family secretion protein</fullName>
    </submittedName>
</protein>
<evidence type="ECO:0000256" key="2">
    <source>
        <dbReference type="SAM" id="MobiDB-lite"/>
    </source>
</evidence>
<dbReference type="PRINTS" id="PR01490">
    <property type="entry name" value="RTXTOXIND"/>
</dbReference>
<dbReference type="Gene3D" id="1.10.287.470">
    <property type="entry name" value="Helix hairpin bin"/>
    <property type="match status" value="1"/>
</dbReference>
<dbReference type="InterPro" id="IPR058648">
    <property type="entry name" value="HH_CzcB-like"/>
</dbReference>
<gene>
    <name evidence="4" type="ORF">ACE41H_18185</name>
</gene>
<feature type="compositionally biased region" description="Basic and acidic residues" evidence="2">
    <location>
        <begin position="268"/>
        <end position="283"/>
    </location>
</feature>
<evidence type="ECO:0000313" key="5">
    <source>
        <dbReference type="Proteomes" id="UP001580346"/>
    </source>
</evidence>
<sequence>MLKKFIPYILLIVALGAGGILMAMSGKDAVSMAAQEKDTLLAADTVNASFQGVSGKVSSINVKEEQRVKKGDVLMTLDPVDKELEIAKLQSQIAQMDVQIAQAKGSLGIQADKITESEKQAQLDIQAAQTAETQVNKGARAEDIQQQQLAVASAKQSAENALTAVETAKQNVEIAKKTVTSRQKSFDLAQTSYNRVKALKESGVASQAELDKAQNELDSAKIALETAQDQLEIANASVATASKQAGIAQNTVSQQQTALQKMQAGATAEEREQARLKTEKAKEALTQTSKSRDEVQNGKYNVNLLTKQKEALQVQLKSLQLQRDRTVLKASVDGKVTRVVPKLGENVSAGSTVVMIETADLYYDLYVGEADVAKFQAESKVTSHIVALNKDVEGTVEYITSAPQYTNMRMSRDKGQADTSSFQVRVQVPRTENLLPGMTVEVQVHESAD</sequence>
<evidence type="ECO:0000256" key="1">
    <source>
        <dbReference type="SAM" id="Coils"/>
    </source>
</evidence>
<organism evidence="4 5">
    <name type="scientific">Paenibacillus enshidis</name>
    <dbReference type="NCBI Taxonomy" id="1458439"/>
    <lineage>
        <taxon>Bacteria</taxon>
        <taxon>Bacillati</taxon>
        <taxon>Bacillota</taxon>
        <taxon>Bacilli</taxon>
        <taxon>Bacillales</taxon>
        <taxon>Paenibacillaceae</taxon>
        <taxon>Paenibacillus</taxon>
    </lineage>
</organism>
<comment type="caution">
    <text evidence="4">The sequence shown here is derived from an EMBL/GenBank/DDBJ whole genome shotgun (WGS) entry which is preliminary data.</text>
</comment>
<proteinExistence type="predicted"/>
<dbReference type="SUPFAM" id="SSF56954">
    <property type="entry name" value="Outer membrane efflux proteins (OEP)"/>
    <property type="match status" value="1"/>
</dbReference>
<dbReference type="RefSeq" id="WP_375356952.1">
    <property type="nucleotide sequence ID" value="NZ_JBHHMI010000018.1"/>
</dbReference>
<dbReference type="Proteomes" id="UP001580346">
    <property type="component" value="Unassembled WGS sequence"/>
</dbReference>
<evidence type="ECO:0000313" key="4">
    <source>
        <dbReference type="EMBL" id="MFB5268696.1"/>
    </source>
</evidence>
<dbReference type="Gene3D" id="2.40.50.100">
    <property type="match status" value="1"/>
</dbReference>
<keyword evidence="5" id="KW-1185">Reference proteome</keyword>
<dbReference type="PANTHER" id="PTHR30469">
    <property type="entry name" value="MULTIDRUG RESISTANCE PROTEIN MDTA"/>
    <property type="match status" value="1"/>
</dbReference>